<dbReference type="EMBL" id="PVTE01000008">
    <property type="protein sequence ID" value="PRY39246.1"/>
    <property type="molecule type" value="Genomic_DNA"/>
</dbReference>
<dbReference type="OrthoDB" id="1414490at2"/>
<evidence type="ECO:0000256" key="8">
    <source>
        <dbReference type="SAM" id="Phobius"/>
    </source>
</evidence>
<dbReference type="InterPro" id="IPR005467">
    <property type="entry name" value="His_kinase_dom"/>
</dbReference>
<keyword evidence="7" id="KW-0902">Two-component regulatory system</keyword>
<feature type="transmembrane region" description="Helical" evidence="8">
    <location>
        <begin position="108"/>
        <end position="125"/>
    </location>
</feature>
<evidence type="ECO:0000256" key="2">
    <source>
        <dbReference type="ARBA" id="ARBA00012438"/>
    </source>
</evidence>
<dbReference type="InterPro" id="IPR036890">
    <property type="entry name" value="HATPase_C_sf"/>
</dbReference>
<dbReference type="GO" id="GO:0000155">
    <property type="term" value="F:phosphorelay sensor kinase activity"/>
    <property type="evidence" value="ECO:0007669"/>
    <property type="project" value="InterPro"/>
</dbReference>
<gene>
    <name evidence="10" type="ORF">CLV58_108136</name>
</gene>
<dbReference type="SMART" id="SM00388">
    <property type="entry name" value="HisKA"/>
    <property type="match status" value="1"/>
</dbReference>
<dbReference type="Pfam" id="PF00512">
    <property type="entry name" value="HisKA"/>
    <property type="match status" value="1"/>
</dbReference>
<keyword evidence="11" id="KW-1185">Reference proteome</keyword>
<evidence type="ECO:0000256" key="7">
    <source>
        <dbReference type="ARBA" id="ARBA00023012"/>
    </source>
</evidence>
<dbReference type="PROSITE" id="PS50109">
    <property type="entry name" value="HIS_KIN"/>
    <property type="match status" value="1"/>
</dbReference>
<dbReference type="SUPFAM" id="SSF47384">
    <property type="entry name" value="Homodimeric domain of signal transducing histidine kinase"/>
    <property type="match status" value="1"/>
</dbReference>
<dbReference type="PANTHER" id="PTHR42878:SF7">
    <property type="entry name" value="SENSOR HISTIDINE KINASE GLRK"/>
    <property type="match status" value="1"/>
</dbReference>
<evidence type="ECO:0000256" key="5">
    <source>
        <dbReference type="ARBA" id="ARBA00022777"/>
    </source>
</evidence>
<dbReference type="PANTHER" id="PTHR42878">
    <property type="entry name" value="TWO-COMPONENT HISTIDINE KINASE"/>
    <property type="match status" value="1"/>
</dbReference>
<dbReference type="SUPFAM" id="SSF55874">
    <property type="entry name" value="ATPase domain of HSP90 chaperone/DNA topoisomerase II/histidine kinase"/>
    <property type="match status" value="1"/>
</dbReference>
<dbReference type="Proteomes" id="UP000238375">
    <property type="component" value="Unassembled WGS sequence"/>
</dbReference>
<comment type="caution">
    <text evidence="10">The sequence shown here is derived from an EMBL/GenBank/DDBJ whole genome shotgun (WGS) entry which is preliminary data.</text>
</comment>
<dbReference type="RefSeq" id="WP_106137932.1">
    <property type="nucleotide sequence ID" value="NZ_PVTE01000008.1"/>
</dbReference>
<keyword evidence="4" id="KW-0547">Nucleotide-binding</keyword>
<keyword evidence="8" id="KW-0812">Transmembrane</keyword>
<dbReference type="GO" id="GO:0005524">
    <property type="term" value="F:ATP binding"/>
    <property type="evidence" value="ECO:0007669"/>
    <property type="project" value="UniProtKB-KW"/>
</dbReference>
<feature type="domain" description="Histidine kinase" evidence="9">
    <location>
        <begin position="240"/>
        <end position="457"/>
    </location>
</feature>
<evidence type="ECO:0000256" key="3">
    <source>
        <dbReference type="ARBA" id="ARBA00022679"/>
    </source>
</evidence>
<dbReference type="CDD" id="cd00075">
    <property type="entry name" value="HATPase"/>
    <property type="match status" value="1"/>
</dbReference>
<dbReference type="Pfam" id="PF02518">
    <property type="entry name" value="HATPase_c"/>
    <property type="match status" value="1"/>
</dbReference>
<keyword evidence="6" id="KW-0067">ATP-binding</keyword>
<keyword evidence="3" id="KW-0808">Transferase</keyword>
<dbReference type="InterPro" id="IPR003594">
    <property type="entry name" value="HATPase_dom"/>
</dbReference>
<dbReference type="GO" id="GO:0000156">
    <property type="term" value="F:phosphorelay response regulator activity"/>
    <property type="evidence" value="ECO:0007669"/>
    <property type="project" value="TreeGrafter"/>
</dbReference>
<dbReference type="InterPro" id="IPR003661">
    <property type="entry name" value="HisK_dim/P_dom"/>
</dbReference>
<reference evidence="10 11" key="1">
    <citation type="submission" date="2018-03" db="EMBL/GenBank/DDBJ databases">
        <title>Genomic Encyclopedia of Archaeal and Bacterial Type Strains, Phase II (KMG-II): from individual species to whole genera.</title>
        <authorList>
            <person name="Goeker M."/>
        </authorList>
    </citation>
    <scope>NUCLEOTIDE SEQUENCE [LARGE SCALE GENOMIC DNA]</scope>
    <source>
        <strain evidence="10 11">DSM 28354</strain>
    </source>
</reference>
<accession>A0A2T0T0Q6</accession>
<feature type="transmembrane region" description="Helical" evidence="8">
    <location>
        <begin position="137"/>
        <end position="154"/>
    </location>
</feature>
<organism evidence="10 11">
    <name type="scientific">Spirosoma oryzae</name>
    <dbReference type="NCBI Taxonomy" id="1469603"/>
    <lineage>
        <taxon>Bacteria</taxon>
        <taxon>Pseudomonadati</taxon>
        <taxon>Bacteroidota</taxon>
        <taxon>Cytophagia</taxon>
        <taxon>Cytophagales</taxon>
        <taxon>Cytophagaceae</taxon>
        <taxon>Spirosoma</taxon>
    </lineage>
</organism>
<dbReference type="Gene3D" id="3.30.565.10">
    <property type="entry name" value="Histidine kinase-like ATPase, C-terminal domain"/>
    <property type="match status" value="1"/>
</dbReference>
<comment type="catalytic activity">
    <reaction evidence="1">
        <text>ATP + protein L-histidine = ADP + protein N-phospho-L-histidine.</text>
        <dbReference type="EC" id="2.7.13.3"/>
    </reaction>
</comment>
<evidence type="ECO:0000256" key="1">
    <source>
        <dbReference type="ARBA" id="ARBA00000085"/>
    </source>
</evidence>
<keyword evidence="5 10" id="KW-0418">Kinase</keyword>
<feature type="transmembrane region" description="Helical" evidence="8">
    <location>
        <begin position="56"/>
        <end position="74"/>
    </location>
</feature>
<dbReference type="InterPro" id="IPR050351">
    <property type="entry name" value="BphY/WalK/GraS-like"/>
</dbReference>
<keyword evidence="8" id="KW-0472">Membrane</keyword>
<name>A0A2T0T0Q6_9BACT</name>
<evidence type="ECO:0000313" key="11">
    <source>
        <dbReference type="Proteomes" id="UP000238375"/>
    </source>
</evidence>
<dbReference type="SMART" id="SM00387">
    <property type="entry name" value="HATPase_c"/>
    <property type="match status" value="1"/>
</dbReference>
<evidence type="ECO:0000256" key="4">
    <source>
        <dbReference type="ARBA" id="ARBA00022741"/>
    </source>
</evidence>
<dbReference type="Gene3D" id="1.10.287.130">
    <property type="match status" value="1"/>
</dbReference>
<dbReference type="InterPro" id="IPR036097">
    <property type="entry name" value="HisK_dim/P_sf"/>
</dbReference>
<feature type="transmembrane region" description="Helical" evidence="8">
    <location>
        <begin position="86"/>
        <end position="102"/>
    </location>
</feature>
<protein>
    <recommendedName>
        <fullName evidence="2">histidine kinase</fullName>
        <ecNumber evidence="2">2.7.13.3</ecNumber>
    </recommendedName>
</protein>
<dbReference type="GO" id="GO:0007234">
    <property type="term" value="P:osmosensory signaling via phosphorelay pathway"/>
    <property type="evidence" value="ECO:0007669"/>
    <property type="project" value="TreeGrafter"/>
</dbReference>
<evidence type="ECO:0000256" key="6">
    <source>
        <dbReference type="ARBA" id="ARBA00022840"/>
    </source>
</evidence>
<proteinExistence type="predicted"/>
<evidence type="ECO:0000313" key="10">
    <source>
        <dbReference type="EMBL" id="PRY39246.1"/>
    </source>
</evidence>
<sequence length="457" mass="51720">MNAVASSVRPPVISSAELSREVSHQASYGTTTIVWVFLSVYPFFSIFDYVFAETLWQPFLLIRLIIVLLVYMTYRVGRAYNWSYRWPLHLILASVSLTYALLCNLVDFGAISTYFLTLSAIFLLINATVYWKAFNSYLHAAFAIVVQLLCFYLVNQRYPILTFFQEGGIVFMVIAICSAYIPRARFLSLGREIRLQLTAQHTNDKLQDLNEELIGKNQLILDKNAQLKRLNDQKNDFISIAGHDLKNLVGTIRLSVGELQAEGAAMSPDQQEYIGFISDASGRIQYLLNKLLDVKEIEGTEIAFTYEQVDLNRIINRIANDLTDAATRKDIQLLLNMLPTSIIVQVDQVFARQIFENLIANAIRFSQPANTLTLHTDATDTRFVFELIDQGQTIGQAQMDRLFNKLDELSHTTVSSPDRAGLGLSIALRLTEAMHGTLTYASNPRIGNRYRVEFPLA</sequence>
<dbReference type="AlphaFoldDB" id="A0A2T0T0Q6"/>
<keyword evidence="8" id="KW-1133">Transmembrane helix</keyword>
<dbReference type="CDD" id="cd00082">
    <property type="entry name" value="HisKA"/>
    <property type="match status" value="1"/>
</dbReference>
<feature type="transmembrane region" description="Helical" evidence="8">
    <location>
        <begin position="26"/>
        <end position="44"/>
    </location>
</feature>
<dbReference type="GO" id="GO:0030295">
    <property type="term" value="F:protein kinase activator activity"/>
    <property type="evidence" value="ECO:0007669"/>
    <property type="project" value="TreeGrafter"/>
</dbReference>
<feature type="transmembrane region" description="Helical" evidence="8">
    <location>
        <begin position="160"/>
        <end position="181"/>
    </location>
</feature>
<dbReference type="EC" id="2.7.13.3" evidence="2"/>
<evidence type="ECO:0000259" key="9">
    <source>
        <dbReference type="PROSITE" id="PS50109"/>
    </source>
</evidence>